<name>A0A9N7VN83_PLEPL</name>
<feature type="region of interest" description="Disordered" evidence="1">
    <location>
        <begin position="80"/>
        <end position="124"/>
    </location>
</feature>
<evidence type="ECO:0000256" key="1">
    <source>
        <dbReference type="SAM" id="MobiDB-lite"/>
    </source>
</evidence>
<keyword evidence="3" id="KW-1185">Reference proteome</keyword>
<dbReference type="Proteomes" id="UP001153269">
    <property type="component" value="Unassembled WGS sequence"/>
</dbReference>
<evidence type="ECO:0000313" key="3">
    <source>
        <dbReference type="Proteomes" id="UP001153269"/>
    </source>
</evidence>
<evidence type="ECO:0000313" key="2">
    <source>
        <dbReference type="EMBL" id="CAB1453439.1"/>
    </source>
</evidence>
<comment type="caution">
    <text evidence="2">The sequence shown here is derived from an EMBL/GenBank/DDBJ whole genome shotgun (WGS) entry which is preliminary data.</text>
</comment>
<sequence>MVLGPSGDHTFHRNRSSPQQSPLGVKLTTAIAPAAVQSQHVVGPVLPLLRQKKPPCLQKFEKLNTTQVLQCSRTRQGEELKQMKSQAAQRGEQSGVGNFPLLQLAHRPPCSPPKKQPMGINLRA</sequence>
<feature type="compositionally biased region" description="Polar residues" evidence="1">
    <location>
        <begin position="83"/>
        <end position="96"/>
    </location>
</feature>
<protein>
    <submittedName>
        <fullName evidence="2">Uncharacterized protein</fullName>
    </submittedName>
</protein>
<accession>A0A9N7VN83</accession>
<gene>
    <name evidence="2" type="ORF">PLEPLA_LOCUS41192</name>
</gene>
<dbReference type="EMBL" id="CADEAL010004169">
    <property type="protein sequence ID" value="CAB1453439.1"/>
    <property type="molecule type" value="Genomic_DNA"/>
</dbReference>
<proteinExistence type="predicted"/>
<reference evidence="2" key="1">
    <citation type="submission" date="2020-03" db="EMBL/GenBank/DDBJ databases">
        <authorList>
            <person name="Weist P."/>
        </authorList>
    </citation>
    <scope>NUCLEOTIDE SEQUENCE</scope>
</reference>
<dbReference type="AlphaFoldDB" id="A0A9N7VN83"/>
<feature type="region of interest" description="Disordered" evidence="1">
    <location>
        <begin position="1"/>
        <end position="23"/>
    </location>
</feature>
<organism evidence="2 3">
    <name type="scientific">Pleuronectes platessa</name>
    <name type="common">European plaice</name>
    <dbReference type="NCBI Taxonomy" id="8262"/>
    <lineage>
        <taxon>Eukaryota</taxon>
        <taxon>Metazoa</taxon>
        <taxon>Chordata</taxon>
        <taxon>Craniata</taxon>
        <taxon>Vertebrata</taxon>
        <taxon>Euteleostomi</taxon>
        <taxon>Actinopterygii</taxon>
        <taxon>Neopterygii</taxon>
        <taxon>Teleostei</taxon>
        <taxon>Neoteleostei</taxon>
        <taxon>Acanthomorphata</taxon>
        <taxon>Carangaria</taxon>
        <taxon>Pleuronectiformes</taxon>
        <taxon>Pleuronectoidei</taxon>
        <taxon>Pleuronectidae</taxon>
        <taxon>Pleuronectes</taxon>
    </lineage>
</organism>